<dbReference type="AlphaFoldDB" id="A0A0D2WH57"/>
<evidence type="ECO:0000256" key="10">
    <source>
        <dbReference type="ARBA" id="ARBA00023242"/>
    </source>
</evidence>
<dbReference type="STRING" id="595528.A0A0D2WH57"/>
<organism evidence="16 17">
    <name type="scientific">Capsaspora owczarzaki (strain ATCC 30864)</name>
    <dbReference type="NCBI Taxonomy" id="595528"/>
    <lineage>
        <taxon>Eukaryota</taxon>
        <taxon>Filasterea</taxon>
        <taxon>Capsaspora</taxon>
    </lineage>
</organism>
<feature type="domain" description="C3H1-type" evidence="15">
    <location>
        <begin position="1"/>
        <end position="17"/>
    </location>
</feature>
<evidence type="ECO:0000259" key="14">
    <source>
        <dbReference type="PROSITE" id="PS50102"/>
    </source>
</evidence>
<dbReference type="Pfam" id="PF00076">
    <property type="entry name" value="RRM_1"/>
    <property type="match status" value="1"/>
</dbReference>
<dbReference type="eggNOG" id="KOG2202">
    <property type="taxonomic scope" value="Eukaryota"/>
</dbReference>
<evidence type="ECO:0000256" key="9">
    <source>
        <dbReference type="ARBA" id="ARBA00023187"/>
    </source>
</evidence>
<dbReference type="InterPro" id="IPR035979">
    <property type="entry name" value="RBD_domain_sf"/>
</dbReference>
<dbReference type="InterPro" id="IPR003954">
    <property type="entry name" value="RRM_euk-type"/>
</dbReference>
<dbReference type="GO" id="GO:0003723">
    <property type="term" value="F:RNA binding"/>
    <property type="evidence" value="ECO:0007669"/>
    <property type="project" value="UniProtKB-UniRule"/>
</dbReference>
<evidence type="ECO:0000313" key="17">
    <source>
        <dbReference type="Proteomes" id="UP000008743"/>
    </source>
</evidence>
<keyword evidence="17" id="KW-1185">Reference proteome</keyword>
<dbReference type="InterPro" id="IPR012677">
    <property type="entry name" value="Nucleotide-bd_a/b_plait_sf"/>
</dbReference>
<evidence type="ECO:0000256" key="12">
    <source>
        <dbReference type="PROSITE-ProRule" id="PRU00723"/>
    </source>
</evidence>
<keyword evidence="6 12" id="KW-0862">Zinc</keyword>
<name>A0A0D2WH57_CAPO3</name>
<dbReference type="FunFam" id="3.30.70.330:FF:000122">
    <property type="entry name" value="Splicing factor U2AF small subunit"/>
    <property type="match status" value="1"/>
</dbReference>
<dbReference type="SUPFAM" id="SSF54928">
    <property type="entry name" value="RNA-binding domain, RBD"/>
    <property type="match status" value="1"/>
</dbReference>
<evidence type="ECO:0000256" key="11">
    <source>
        <dbReference type="PROSITE-ProRule" id="PRU00176"/>
    </source>
</evidence>
<comment type="subcellular location">
    <subcellularLocation>
        <location evidence="1">Nucleus</location>
    </subcellularLocation>
</comment>
<dbReference type="EMBL" id="KE346360">
    <property type="protein sequence ID" value="KJE88885.1"/>
    <property type="molecule type" value="Genomic_DNA"/>
</dbReference>
<dbReference type="SMART" id="SM00361">
    <property type="entry name" value="RRM_1"/>
    <property type="match status" value="1"/>
</dbReference>
<evidence type="ECO:0000256" key="1">
    <source>
        <dbReference type="ARBA" id="ARBA00004123"/>
    </source>
</evidence>
<dbReference type="PANTHER" id="PTHR12620">
    <property type="entry name" value="U2 SNRNP AUXILIARY FACTOR, SMALL SUBUNIT"/>
    <property type="match status" value="1"/>
</dbReference>
<keyword evidence="2" id="KW-0507">mRNA processing</keyword>
<reference evidence="17" key="1">
    <citation type="submission" date="2011-02" db="EMBL/GenBank/DDBJ databases">
        <title>The Genome Sequence of Capsaspora owczarzaki ATCC 30864.</title>
        <authorList>
            <person name="Russ C."/>
            <person name="Cuomo C."/>
            <person name="Burger G."/>
            <person name="Gray M.W."/>
            <person name="Holland P.W.H."/>
            <person name="King N."/>
            <person name="Lang F.B.F."/>
            <person name="Roger A.J."/>
            <person name="Ruiz-Trillo I."/>
            <person name="Young S.K."/>
            <person name="Zeng Q."/>
            <person name="Gargeya S."/>
            <person name="Alvarado L."/>
            <person name="Berlin A."/>
            <person name="Chapman S.B."/>
            <person name="Chen Z."/>
            <person name="Freedman E."/>
            <person name="Gellesch M."/>
            <person name="Goldberg J."/>
            <person name="Griggs A."/>
            <person name="Gujja S."/>
            <person name="Heilman E."/>
            <person name="Heiman D."/>
            <person name="Howarth C."/>
            <person name="Mehta T."/>
            <person name="Neiman D."/>
            <person name="Pearson M."/>
            <person name="Roberts A."/>
            <person name="Saif S."/>
            <person name="Shea T."/>
            <person name="Shenoy N."/>
            <person name="Sisk P."/>
            <person name="Stolte C."/>
            <person name="Sykes S."/>
            <person name="White J."/>
            <person name="Yandava C."/>
            <person name="Haas B."/>
            <person name="Nusbaum C."/>
            <person name="Birren B."/>
        </authorList>
    </citation>
    <scope>NUCLEOTIDE SEQUENCE</scope>
    <source>
        <strain evidence="17">ATCC 30864</strain>
    </source>
</reference>
<evidence type="ECO:0000256" key="2">
    <source>
        <dbReference type="ARBA" id="ARBA00022664"/>
    </source>
</evidence>
<feature type="zinc finger region" description="C3H1-type" evidence="12">
    <location>
        <begin position="1"/>
        <end position="17"/>
    </location>
</feature>
<gene>
    <name evidence="16" type="ORF">CAOG_000458</name>
</gene>
<dbReference type="InterPro" id="IPR009145">
    <property type="entry name" value="U2AF_small"/>
</dbReference>
<dbReference type="GO" id="GO:0000398">
    <property type="term" value="P:mRNA splicing, via spliceosome"/>
    <property type="evidence" value="ECO:0007669"/>
    <property type="project" value="InterPro"/>
</dbReference>
<dbReference type="Gene3D" id="3.30.70.330">
    <property type="match status" value="1"/>
</dbReference>
<keyword evidence="7 11" id="KW-0694">RNA-binding</keyword>
<dbReference type="PROSITE" id="PS50103">
    <property type="entry name" value="ZF_C3H1"/>
    <property type="match status" value="2"/>
</dbReference>
<evidence type="ECO:0000256" key="3">
    <source>
        <dbReference type="ARBA" id="ARBA00022723"/>
    </source>
</evidence>
<feature type="region of interest" description="Disordered" evidence="13">
    <location>
        <begin position="163"/>
        <end position="188"/>
    </location>
</feature>
<dbReference type="PRINTS" id="PR01848">
    <property type="entry name" value="U2AUXFACTOR"/>
</dbReference>
<keyword evidence="5 12" id="KW-0863">Zinc-finger</keyword>
<evidence type="ECO:0000256" key="13">
    <source>
        <dbReference type="SAM" id="MobiDB-lite"/>
    </source>
</evidence>
<dbReference type="Proteomes" id="UP000008743">
    <property type="component" value="Unassembled WGS sequence"/>
</dbReference>
<dbReference type="PhylomeDB" id="A0A0D2WH57"/>
<dbReference type="Pfam" id="PF00642">
    <property type="entry name" value="zf-CCCH"/>
    <property type="match status" value="1"/>
</dbReference>
<dbReference type="OrthoDB" id="423462at2759"/>
<evidence type="ECO:0000313" key="16">
    <source>
        <dbReference type="EMBL" id="KJE88885.1"/>
    </source>
</evidence>
<evidence type="ECO:0000256" key="4">
    <source>
        <dbReference type="ARBA" id="ARBA00022737"/>
    </source>
</evidence>
<evidence type="ECO:0000256" key="8">
    <source>
        <dbReference type="ARBA" id="ARBA00023125"/>
    </source>
</evidence>
<accession>A0A0D2WH57</accession>
<dbReference type="InterPro" id="IPR000504">
    <property type="entry name" value="RRM_dom"/>
</dbReference>
<dbReference type="SMART" id="SM00356">
    <property type="entry name" value="ZnF_C3H1"/>
    <property type="match status" value="1"/>
</dbReference>
<keyword evidence="8" id="KW-0238">DNA-binding</keyword>
<evidence type="ECO:0000256" key="6">
    <source>
        <dbReference type="ARBA" id="ARBA00022833"/>
    </source>
</evidence>
<evidence type="ECO:0000256" key="7">
    <source>
        <dbReference type="ARBA" id="ARBA00022884"/>
    </source>
</evidence>
<dbReference type="InParanoid" id="A0A0D2WH57"/>
<keyword evidence="3 12" id="KW-0479">Metal-binding</keyword>
<dbReference type="GO" id="GO:0089701">
    <property type="term" value="C:U2AF complex"/>
    <property type="evidence" value="ECO:0007669"/>
    <property type="project" value="InterPro"/>
</dbReference>
<dbReference type="PROSITE" id="PS50102">
    <property type="entry name" value="RRM"/>
    <property type="match status" value="1"/>
</dbReference>
<proteinExistence type="predicted"/>
<sequence>MGACRHGARCSRLHIKPTFSPTILLPNFYKSPYPNPANPESGPIDPETMLASQDHFDEFYEDVFTEMEEKYGAVEEMNVCDNLSEHLVGNTYVKFRREEDAERAAEDLNNRWFDGRVVSAELSTVTDFNEACCRQYDIGQCKFGGFCNFMHIKPISKELRREIYGPSRDHRRRESSRSRSRSRSPRRR</sequence>
<keyword evidence="4" id="KW-0677">Repeat</keyword>
<keyword evidence="10" id="KW-0539">Nucleus</keyword>
<feature type="domain" description="C3H1-type" evidence="15">
    <location>
        <begin position="127"/>
        <end position="154"/>
    </location>
</feature>
<keyword evidence="9" id="KW-0508">mRNA splicing</keyword>
<evidence type="ECO:0000256" key="5">
    <source>
        <dbReference type="ARBA" id="ARBA00022771"/>
    </source>
</evidence>
<evidence type="ECO:0000259" key="15">
    <source>
        <dbReference type="PROSITE" id="PS50103"/>
    </source>
</evidence>
<feature type="domain" description="RRM" evidence="14">
    <location>
        <begin position="50"/>
        <end position="125"/>
    </location>
</feature>
<dbReference type="GO" id="GO:0003677">
    <property type="term" value="F:DNA binding"/>
    <property type="evidence" value="ECO:0007669"/>
    <property type="project" value="UniProtKB-KW"/>
</dbReference>
<feature type="compositionally biased region" description="Basic residues" evidence="13">
    <location>
        <begin position="169"/>
        <end position="188"/>
    </location>
</feature>
<dbReference type="GO" id="GO:0008270">
    <property type="term" value="F:zinc ion binding"/>
    <property type="evidence" value="ECO:0007669"/>
    <property type="project" value="UniProtKB-KW"/>
</dbReference>
<feature type="zinc finger region" description="C3H1-type" evidence="12">
    <location>
        <begin position="127"/>
        <end position="154"/>
    </location>
</feature>
<dbReference type="InterPro" id="IPR000571">
    <property type="entry name" value="Znf_CCCH"/>
</dbReference>
<dbReference type="FunCoup" id="A0A0D2WH57">
    <property type="interactions" value="443"/>
</dbReference>
<protein>
    <submittedName>
        <fullName evidence="16">Small nuclear RNA auxiliary factor 1</fullName>
    </submittedName>
</protein>